<dbReference type="EMBL" id="JAWDGP010001067">
    <property type="protein sequence ID" value="KAK3795361.1"/>
    <property type="molecule type" value="Genomic_DNA"/>
</dbReference>
<comment type="caution">
    <text evidence="1">The sequence shown here is derived from an EMBL/GenBank/DDBJ whole genome shotgun (WGS) entry which is preliminary data.</text>
</comment>
<protein>
    <submittedName>
        <fullName evidence="1">Uncharacterized protein</fullName>
    </submittedName>
</protein>
<accession>A0AAE1E5U0</accession>
<evidence type="ECO:0000313" key="1">
    <source>
        <dbReference type="EMBL" id="KAK3795361.1"/>
    </source>
</evidence>
<dbReference type="Proteomes" id="UP001283361">
    <property type="component" value="Unassembled WGS sequence"/>
</dbReference>
<keyword evidence="2" id="KW-1185">Reference proteome</keyword>
<evidence type="ECO:0000313" key="2">
    <source>
        <dbReference type="Proteomes" id="UP001283361"/>
    </source>
</evidence>
<dbReference type="AlphaFoldDB" id="A0AAE1E5U0"/>
<organism evidence="1 2">
    <name type="scientific">Elysia crispata</name>
    <name type="common">lettuce slug</name>
    <dbReference type="NCBI Taxonomy" id="231223"/>
    <lineage>
        <taxon>Eukaryota</taxon>
        <taxon>Metazoa</taxon>
        <taxon>Spiralia</taxon>
        <taxon>Lophotrochozoa</taxon>
        <taxon>Mollusca</taxon>
        <taxon>Gastropoda</taxon>
        <taxon>Heterobranchia</taxon>
        <taxon>Euthyneura</taxon>
        <taxon>Panpulmonata</taxon>
        <taxon>Sacoglossa</taxon>
        <taxon>Placobranchoidea</taxon>
        <taxon>Plakobranchidae</taxon>
        <taxon>Elysia</taxon>
    </lineage>
</organism>
<name>A0AAE1E5U0_9GAST</name>
<sequence length="199" mass="20994">MGPPFGSIGGRIPRENTRVAASYRSGVSLRGVIPDREGGGVSLGIAPLKGTLRKKSGVSLGIRSQLTSPASTLEDRFGGYQTQTTPARGLKQCDEITTHSLEATPEAPNGCPQRGSLSGQPFGGLAPLSQWFDNPSGLAFGDLTNTRLVFSEARCETPTGRCGGEATDRSLQCEAPTSGIHRECFINPLKTLSNPSRIH</sequence>
<proteinExistence type="predicted"/>
<gene>
    <name evidence="1" type="ORF">RRG08_000219</name>
</gene>
<reference evidence="1" key="1">
    <citation type="journal article" date="2023" name="G3 (Bethesda)">
        <title>A reference genome for the long-term kleptoplast-retaining sea slug Elysia crispata morphotype clarki.</title>
        <authorList>
            <person name="Eastman K.E."/>
            <person name="Pendleton A.L."/>
            <person name="Shaikh M.A."/>
            <person name="Suttiyut T."/>
            <person name="Ogas R."/>
            <person name="Tomko P."/>
            <person name="Gavelis G."/>
            <person name="Widhalm J.R."/>
            <person name="Wisecaver J.H."/>
        </authorList>
    </citation>
    <scope>NUCLEOTIDE SEQUENCE</scope>
    <source>
        <strain evidence="1">ECLA1</strain>
    </source>
</reference>